<dbReference type="Proteomes" id="UP000320386">
    <property type="component" value="Chromosome"/>
</dbReference>
<dbReference type="OrthoDB" id="9807064at2"/>
<protein>
    <submittedName>
        <fullName evidence="3">Bifunctional ligase/repressor BirA</fullName>
        <ecNumber evidence="3">6.3.4.15</ecNumber>
    </submittedName>
</protein>
<proteinExistence type="predicted"/>
<name>A0A518BWE0_9BACT</name>
<dbReference type="InterPro" id="IPR004143">
    <property type="entry name" value="BPL_LPL_catalytic"/>
</dbReference>
<dbReference type="RefSeq" id="WP_145445450.1">
    <property type="nucleotide sequence ID" value="NZ_CP036280.1"/>
</dbReference>
<sequence>MTVRHTTRLLRELLRPNTSWSLDELRSATSLTPAQLLASLDSLRAAGCIIDQRGPDRISLAVTGLAGWSDYLGDMLTEADWPTPGPHIEIYRRTASTQDALRRLIHATPADTARHAVALADAQDAGRGRPGRSWVSEPGEALLMSVAWPLPDNDPVEAMPTRACLAIAEVVRVLPVRGRVAIAWPNDVLIDQRKLAGVLVERTTDKLNRPWAIAGMGVNVHAHPEISPASRADQTLRRPVALADAGIRIDRLHLAHLILDRLVVLALCSKQELAVRWRNLAADLGKTITLRTDSRNITGEVVDLDLTEGLILRDSLGQHHALHAAQTTRALD</sequence>
<evidence type="ECO:0000313" key="3">
    <source>
        <dbReference type="EMBL" id="QDU71296.1"/>
    </source>
</evidence>
<dbReference type="AlphaFoldDB" id="A0A518BWE0"/>
<dbReference type="GO" id="GO:0005737">
    <property type="term" value="C:cytoplasm"/>
    <property type="evidence" value="ECO:0007669"/>
    <property type="project" value="TreeGrafter"/>
</dbReference>
<reference evidence="3 4" key="1">
    <citation type="submission" date="2019-02" db="EMBL/GenBank/DDBJ databases">
        <title>Deep-cultivation of Planctomycetes and their phenomic and genomic characterization uncovers novel biology.</title>
        <authorList>
            <person name="Wiegand S."/>
            <person name="Jogler M."/>
            <person name="Boedeker C."/>
            <person name="Pinto D."/>
            <person name="Vollmers J."/>
            <person name="Rivas-Marin E."/>
            <person name="Kohn T."/>
            <person name="Peeters S.H."/>
            <person name="Heuer A."/>
            <person name="Rast P."/>
            <person name="Oberbeckmann S."/>
            <person name="Bunk B."/>
            <person name="Jeske O."/>
            <person name="Meyerdierks A."/>
            <person name="Storesund J.E."/>
            <person name="Kallscheuer N."/>
            <person name="Luecker S."/>
            <person name="Lage O.M."/>
            <person name="Pohl T."/>
            <person name="Merkel B.J."/>
            <person name="Hornburger P."/>
            <person name="Mueller R.-W."/>
            <person name="Bruemmer F."/>
            <person name="Labrenz M."/>
            <person name="Spormann A.M."/>
            <person name="Op den Camp H."/>
            <person name="Overmann J."/>
            <person name="Amann R."/>
            <person name="Jetten M.S.M."/>
            <person name="Mascher T."/>
            <person name="Medema M.H."/>
            <person name="Devos D.P."/>
            <person name="Kaster A.-K."/>
            <person name="Ovreas L."/>
            <person name="Rohde M."/>
            <person name="Galperin M.Y."/>
            <person name="Jogler C."/>
        </authorList>
    </citation>
    <scope>NUCLEOTIDE SEQUENCE [LARGE SCALE GENOMIC DNA]</scope>
    <source>
        <strain evidence="3 4">Pan265</strain>
    </source>
</reference>
<dbReference type="PANTHER" id="PTHR12835">
    <property type="entry name" value="BIOTIN PROTEIN LIGASE"/>
    <property type="match status" value="1"/>
</dbReference>
<dbReference type="KEGG" id="mcad:Pan265_11450"/>
<dbReference type="InterPro" id="IPR004408">
    <property type="entry name" value="Biotin_CoA_COase_ligase"/>
</dbReference>
<dbReference type="GO" id="GO:0004077">
    <property type="term" value="F:biotin--[biotin carboxyl-carrier protein] ligase activity"/>
    <property type="evidence" value="ECO:0007669"/>
    <property type="project" value="UniProtKB-EC"/>
</dbReference>
<dbReference type="PROSITE" id="PS51733">
    <property type="entry name" value="BPL_LPL_CATALYTIC"/>
    <property type="match status" value="1"/>
</dbReference>
<dbReference type="PANTHER" id="PTHR12835:SF5">
    <property type="entry name" value="BIOTIN--PROTEIN LIGASE"/>
    <property type="match status" value="1"/>
</dbReference>
<keyword evidence="1 3" id="KW-0436">Ligase</keyword>
<dbReference type="NCBIfam" id="TIGR00121">
    <property type="entry name" value="birA_ligase"/>
    <property type="match status" value="1"/>
</dbReference>
<dbReference type="CDD" id="cd16442">
    <property type="entry name" value="BPL"/>
    <property type="match status" value="1"/>
</dbReference>
<dbReference type="EC" id="6.3.4.15" evidence="3"/>
<accession>A0A518BWE0</accession>
<evidence type="ECO:0000259" key="2">
    <source>
        <dbReference type="PROSITE" id="PS51733"/>
    </source>
</evidence>
<keyword evidence="4" id="KW-1185">Reference proteome</keyword>
<organism evidence="3 4">
    <name type="scientific">Mucisphaera calidilacus</name>
    <dbReference type="NCBI Taxonomy" id="2527982"/>
    <lineage>
        <taxon>Bacteria</taxon>
        <taxon>Pseudomonadati</taxon>
        <taxon>Planctomycetota</taxon>
        <taxon>Phycisphaerae</taxon>
        <taxon>Phycisphaerales</taxon>
        <taxon>Phycisphaeraceae</taxon>
        <taxon>Mucisphaera</taxon>
    </lineage>
</organism>
<evidence type="ECO:0000313" key="4">
    <source>
        <dbReference type="Proteomes" id="UP000320386"/>
    </source>
</evidence>
<dbReference type="InterPro" id="IPR045864">
    <property type="entry name" value="aa-tRNA-synth_II/BPL/LPL"/>
</dbReference>
<dbReference type="Pfam" id="PF03099">
    <property type="entry name" value="BPL_LplA_LipB"/>
    <property type="match status" value="1"/>
</dbReference>
<feature type="domain" description="BPL/LPL catalytic" evidence="2">
    <location>
        <begin position="70"/>
        <end position="270"/>
    </location>
</feature>
<evidence type="ECO:0000256" key="1">
    <source>
        <dbReference type="ARBA" id="ARBA00022598"/>
    </source>
</evidence>
<gene>
    <name evidence="3" type="primary">birA_1</name>
    <name evidence="3" type="ORF">Pan265_11450</name>
</gene>
<dbReference type="EMBL" id="CP036280">
    <property type="protein sequence ID" value="QDU71296.1"/>
    <property type="molecule type" value="Genomic_DNA"/>
</dbReference>
<dbReference type="SUPFAM" id="SSF55681">
    <property type="entry name" value="Class II aaRS and biotin synthetases"/>
    <property type="match status" value="1"/>
</dbReference>
<dbReference type="Gene3D" id="3.30.930.10">
    <property type="entry name" value="Bira Bifunctional Protein, Domain 2"/>
    <property type="match status" value="1"/>
</dbReference>